<reference evidence="1 2" key="1">
    <citation type="journal article" date="2021" name="ISME Commun">
        <title>Automated analysis of genomic sequences facilitates high-throughput and comprehensive description of bacteria.</title>
        <authorList>
            <person name="Hitch T.C.A."/>
        </authorList>
    </citation>
    <scope>NUCLEOTIDE SEQUENCE [LARGE SCALE GENOMIC DNA]</scope>
    <source>
        <strain evidence="1 2">Sanger_03</strain>
    </source>
</reference>
<evidence type="ECO:0000313" key="1">
    <source>
        <dbReference type="EMBL" id="MCU6685301.1"/>
    </source>
</evidence>
<keyword evidence="2" id="KW-1185">Reference proteome</keyword>
<proteinExistence type="predicted"/>
<sequence>MKNNDENKKMENIKSIVELLTRETPEKVSEILAFIKSYLSK</sequence>
<gene>
    <name evidence="1" type="ORF">OCV99_01825</name>
</gene>
<dbReference type="Proteomes" id="UP001652431">
    <property type="component" value="Unassembled WGS sequence"/>
</dbReference>
<evidence type="ECO:0000313" key="2">
    <source>
        <dbReference type="Proteomes" id="UP001652431"/>
    </source>
</evidence>
<organism evidence="1 2">
    <name type="scientific">Dorea acetigenes</name>
    <dbReference type="NCBI Taxonomy" id="2981787"/>
    <lineage>
        <taxon>Bacteria</taxon>
        <taxon>Bacillati</taxon>
        <taxon>Bacillota</taxon>
        <taxon>Clostridia</taxon>
        <taxon>Lachnospirales</taxon>
        <taxon>Lachnospiraceae</taxon>
        <taxon>Dorea</taxon>
    </lineage>
</organism>
<dbReference type="EMBL" id="JAOQJU010000001">
    <property type="protein sequence ID" value="MCU6685301.1"/>
    <property type="molecule type" value="Genomic_DNA"/>
</dbReference>
<evidence type="ECO:0008006" key="3">
    <source>
        <dbReference type="Google" id="ProtNLM"/>
    </source>
</evidence>
<dbReference type="RefSeq" id="WP_262574525.1">
    <property type="nucleotide sequence ID" value="NZ_JAOQJU010000001.1"/>
</dbReference>
<comment type="caution">
    <text evidence="1">The sequence shown here is derived from an EMBL/GenBank/DDBJ whole genome shotgun (WGS) entry which is preliminary data.</text>
</comment>
<protein>
    <recommendedName>
        <fullName evidence="3">DUF2281 domain-containing protein</fullName>
    </recommendedName>
</protein>
<name>A0ABT2RIS3_9FIRM</name>
<accession>A0ABT2RIS3</accession>